<evidence type="ECO:0000313" key="10">
    <source>
        <dbReference type="Proteomes" id="UP001212997"/>
    </source>
</evidence>
<feature type="region of interest" description="Disordered" evidence="7">
    <location>
        <begin position="463"/>
        <end position="517"/>
    </location>
</feature>
<sequence length="881" mass="95425">MTTKRPDPLGTLALPGFSLTQEFQLPSTLISSGEDLNRAGVLEWCFDILYITWICQVGSGVLGNWVWWLYLVIPLYAAFKLWNMFISPMLLGRAASGASPTEGSPAEPVSKRQEKLRKRSERGDPRVRGSVSIPIPEEPEHYVSAAEASSIESRETDLEGLTGYRYPSQVSFSPIITISSSADSDLLHPEGSAPHQIFSCGQEEPSQVMEYQVVDPSHDLKVSQPLVAENLAQMIPLDTTSDSLEAPSISPSLSSEVVGPTPHGVVPCSPAAVDISEEPEQASCTVELGTAGSQDLPSGPSCFVSTSLSNFDTSEQDVLIETRTSCEEQFVPTMAQSHIEPTVTGADVESDDTTSSGTGVISSYDSNGLEIPAPTREISSEVESASVAYENDVYPQHMLEPSIIDCGPARSSVRRSQPVSPDLPPSSPPSGSSQVSEMQLSEDKLERISNVMSRNRGIQFYTDEHECEEPDLSSFPPRSSPEPLGSPKLFSSSPQVDYRSSPPSSPPPMDLEPMDSFDDLCVPSHTFDPCGDLIIQTGSVVADPVDETSLLKVSSNPISEASTTSLDGCSISPLGPAADPADPAIPLDKPEKSDNSDTLDRQSQATFPPPRPPNPIRFTQASRRLQLKKLTTPFRSPLRSDALQTNKGKVYSTPITPSTDGQMSANEQDTKRKPPTGQKERASKVAQYTEGAAKQFRSPFTADPKGQTTAVLSPLPSGPKLSFTSATSVIQALQTRVQKLKQAIKIKNGEGGEEDAKLEALAQKWKAVAREVAWEVWETVKDLGTGTVGYQTEHNGWDHDNLPAQTGTKRRVDDSWEYGSEVKRARLNRYDESEEETENGLGQSGADCEKNGHTLGTMLRYMGIAPDTLGWDEEEGDFVDL</sequence>
<dbReference type="InterPro" id="IPR008506">
    <property type="entry name" value="SND2/TMEM208"/>
</dbReference>
<evidence type="ECO:0000256" key="4">
    <source>
        <dbReference type="ARBA" id="ARBA00022824"/>
    </source>
</evidence>
<accession>A0AAD5V591</accession>
<dbReference type="PANTHER" id="PTHR13505">
    <property type="entry name" value="TRANSMEMBRANE PROTEIN 208"/>
    <property type="match status" value="1"/>
</dbReference>
<dbReference type="GO" id="GO:0006624">
    <property type="term" value="P:vacuolar protein processing"/>
    <property type="evidence" value="ECO:0007669"/>
    <property type="project" value="TreeGrafter"/>
</dbReference>
<keyword evidence="5 8" id="KW-1133">Transmembrane helix</keyword>
<feature type="compositionally biased region" description="Polar residues" evidence="7">
    <location>
        <begin position="642"/>
        <end position="667"/>
    </location>
</feature>
<comment type="caution">
    <text evidence="9">The sequence shown here is derived from an EMBL/GenBank/DDBJ whole genome shotgun (WGS) entry which is preliminary data.</text>
</comment>
<evidence type="ECO:0000256" key="1">
    <source>
        <dbReference type="ARBA" id="ARBA00004477"/>
    </source>
</evidence>
<dbReference type="Proteomes" id="UP001212997">
    <property type="component" value="Unassembled WGS sequence"/>
</dbReference>
<dbReference type="GO" id="GO:0005773">
    <property type="term" value="C:vacuole"/>
    <property type="evidence" value="ECO:0007669"/>
    <property type="project" value="GOC"/>
</dbReference>
<dbReference type="EMBL" id="JANAWD010000167">
    <property type="protein sequence ID" value="KAJ3485036.1"/>
    <property type="molecule type" value="Genomic_DNA"/>
</dbReference>
<feature type="compositionally biased region" description="Basic and acidic residues" evidence="7">
    <location>
        <begin position="668"/>
        <end position="683"/>
    </location>
</feature>
<feature type="region of interest" description="Disordered" evidence="7">
    <location>
        <begin position="97"/>
        <end position="131"/>
    </location>
</feature>
<feature type="region of interest" description="Disordered" evidence="7">
    <location>
        <begin position="555"/>
        <end position="684"/>
    </location>
</feature>
<dbReference type="Pfam" id="PF05620">
    <property type="entry name" value="TMEM208_SND2"/>
    <property type="match status" value="1"/>
</dbReference>
<keyword evidence="4" id="KW-0256">Endoplasmic reticulum</keyword>
<keyword evidence="6 8" id="KW-0472">Membrane</keyword>
<feature type="transmembrane region" description="Helical" evidence="8">
    <location>
        <begin position="67"/>
        <end position="86"/>
    </location>
</feature>
<organism evidence="9 10">
    <name type="scientific">Meripilus lineatus</name>
    <dbReference type="NCBI Taxonomy" id="2056292"/>
    <lineage>
        <taxon>Eukaryota</taxon>
        <taxon>Fungi</taxon>
        <taxon>Dikarya</taxon>
        <taxon>Basidiomycota</taxon>
        <taxon>Agaricomycotina</taxon>
        <taxon>Agaricomycetes</taxon>
        <taxon>Polyporales</taxon>
        <taxon>Meripilaceae</taxon>
        <taxon>Meripilus</taxon>
    </lineage>
</organism>
<keyword evidence="3 8" id="KW-0812">Transmembrane</keyword>
<evidence type="ECO:0000256" key="6">
    <source>
        <dbReference type="ARBA" id="ARBA00023136"/>
    </source>
</evidence>
<feature type="compositionally biased region" description="Polar residues" evidence="7">
    <location>
        <begin position="353"/>
        <end position="366"/>
    </location>
</feature>
<comment type="subcellular location">
    <subcellularLocation>
        <location evidence="1">Endoplasmic reticulum membrane</location>
        <topology evidence="1">Multi-pass membrane protein</topology>
    </subcellularLocation>
</comment>
<gene>
    <name evidence="9" type="ORF">NLI96_g5224</name>
</gene>
<evidence type="ECO:0000256" key="8">
    <source>
        <dbReference type="SAM" id="Phobius"/>
    </source>
</evidence>
<evidence type="ECO:0000256" key="3">
    <source>
        <dbReference type="ARBA" id="ARBA00022692"/>
    </source>
</evidence>
<evidence type="ECO:0000256" key="7">
    <source>
        <dbReference type="SAM" id="MobiDB-lite"/>
    </source>
</evidence>
<dbReference type="PANTHER" id="PTHR13505:SF7">
    <property type="entry name" value="TRANSMEMBRANE PROTEIN 208"/>
    <property type="match status" value="1"/>
</dbReference>
<name>A0AAD5V591_9APHY</name>
<feature type="compositionally biased region" description="Low complexity" evidence="7">
    <location>
        <begin position="410"/>
        <end position="420"/>
    </location>
</feature>
<feature type="region of interest" description="Disordered" evidence="7">
    <location>
        <begin position="404"/>
        <end position="441"/>
    </location>
</feature>
<dbReference type="AlphaFoldDB" id="A0AAD5V591"/>
<evidence type="ECO:0000256" key="5">
    <source>
        <dbReference type="ARBA" id="ARBA00022989"/>
    </source>
</evidence>
<feature type="compositionally biased region" description="Low complexity" evidence="7">
    <location>
        <begin position="573"/>
        <end position="587"/>
    </location>
</feature>
<evidence type="ECO:0000256" key="2">
    <source>
        <dbReference type="ARBA" id="ARBA00009950"/>
    </source>
</evidence>
<feature type="region of interest" description="Disordered" evidence="7">
    <location>
        <begin position="794"/>
        <end position="813"/>
    </location>
</feature>
<proteinExistence type="inferred from homology"/>
<keyword evidence="10" id="KW-1185">Reference proteome</keyword>
<reference evidence="9" key="1">
    <citation type="submission" date="2022-07" db="EMBL/GenBank/DDBJ databases">
        <title>Genome Sequence of Physisporinus lineatus.</title>
        <authorList>
            <person name="Buettner E."/>
        </authorList>
    </citation>
    <scope>NUCLEOTIDE SEQUENCE</scope>
    <source>
        <strain evidence="9">VT162</strain>
    </source>
</reference>
<dbReference type="GO" id="GO:0005789">
    <property type="term" value="C:endoplasmic reticulum membrane"/>
    <property type="evidence" value="ECO:0007669"/>
    <property type="project" value="UniProtKB-SubCell"/>
</dbReference>
<comment type="similarity">
    <text evidence="2">Belongs to the TMEM208 family.</text>
</comment>
<evidence type="ECO:0000313" key="9">
    <source>
        <dbReference type="EMBL" id="KAJ3485036.1"/>
    </source>
</evidence>
<feature type="region of interest" description="Disordered" evidence="7">
    <location>
        <begin position="341"/>
        <end position="371"/>
    </location>
</feature>
<feature type="compositionally biased region" description="Polar residues" evidence="7">
    <location>
        <begin position="555"/>
        <end position="567"/>
    </location>
</feature>
<protein>
    <submittedName>
        <fullName evidence="9">Uncharacterized protein</fullName>
    </submittedName>
</protein>
<dbReference type="Gene3D" id="6.10.140.1020">
    <property type="match status" value="1"/>
</dbReference>
<feature type="compositionally biased region" description="Basic and acidic residues" evidence="7">
    <location>
        <begin position="588"/>
        <end position="600"/>
    </location>
</feature>